<comment type="caution">
    <text evidence="9">The sequence shown here is derived from an EMBL/GenBank/DDBJ whole genome shotgun (WGS) entry which is preliminary data.</text>
</comment>
<dbReference type="Gene3D" id="3.90.550.10">
    <property type="entry name" value="Spore Coat Polysaccharide Biosynthesis Protein SpsA, Chain A"/>
    <property type="match status" value="1"/>
</dbReference>
<proteinExistence type="predicted"/>
<dbReference type="InterPro" id="IPR001173">
    <property type="entry name" value="Glyco_trans_2-like"/>
</dbReference>
<dbReference type="GO" id="GO:0016020">
    <property type="term" value="C:membrane"/>
    <property type="evidence" value="ECO:0007669"/>
    <property type="project" value="UniProtKB-SubCell"/>
</dbReference>
<evidence type="ECO:0000256" key="2">
    <source>
        <dbReference type="ARBA" id="ARBA00022676"/>
    </source>
</evidence>
<dbReference type="SUPFAM" id="SSF53448">
    <property type="entry name" value="Nucleotide-diphospho-sugar transferases"/>
    <property type="match status" value="1"/>
</dbReference>
<organism evidence="9 10">
    <name type="scientific">Ignisphaera aggregans</name>
    <dbReference type="NCBI Taxonomy" id="334771"/>
    <lineage>
        <taxon>Archaea</taxon>
        <taxon>Thermoproteota</taxon>
        <taxon>Thermoprotei</taxon>
        <taxon>Desulfurococcales</taxon>
        <taxon>Desulfurococcaceae</taxon>
        <taxon>Ignisphaera</taxon>
    </lineage>
</organism>
<dbReference type="Proteomes" id="UP000605805">
    <property type="component" value="Unassembled WGS sequence"/>
</dbReference>
<protein>
    <submittedName>
        <fullName evidence="9">Glycosyltransferase family 2 protein</fullName>
    </submittedName>
</protein>
<comment type="subcellular location">
    <subcellularLocation>
        <location evidence="1">Membrane</location>
        <topology evidence="1">Multi-pass membrane protein</topology>
    </subcellularLocation>
</comment>
<sequence length="456" mass="50899">MLYTSLALLLIALSLLWSSCYHAILYLLGKDDRRQCISMNVSGLTKRISIVIPAKNEPIDVLLRSIRSIAGYSKYLESGVEVIAVLDDPIDRVREIVKTVSFETRHRNIVIVARSFGAHGRNGAIVDGMKMARGDKFLVIDADCIVDSKVLNDALACDAVCVSPWRSYTVYSTFVEEAMAFLTNYGSWLLYEKRYSANFFLYPLGAGTVIVRDLAKRIGYWPRDAIQDDLRLGTILAMLGIEPLMLCSKVKVSVPPTLSAVRIQQSRWAFGSADILRRFGILILKSRIPALKRVEALIYIMQPLMSIPSAIGFILGIVAALTESHVALLGHPYTQLSVCLIAFSMLLEGLIIMRYVTHEKLDKRWAVFLMGRTSVITTIMTPIVAFYTILGLIGLRIPYRVTPKSLEKRSIDISIPIFFTIALLTLIPSIVSENLSMLFLGLIELTIAIYALKRLT</sequence>
<accession>A0A832Z0F4</accession>
<dbReference type="PANTHER" id="PTHR43867">
    <property type="entry name" value="CELLULOSE SYNTHASE CATALYTIC SUBUNIT A [UDP-FORMING]"/>
    <property type="match status" value="1"/>
</dbReference>
<dbReference type="PANTHER" id="PTHR43867:SF2">
    <property type="entry name" value="CELLULOSE SYNTHASE CATALYTIC SUBUNIT A [UDP-FORMING]"/>
    <property type="match status" value="1"/>
</dbReference>
<evidence type="ECO:0000256" key="4">
    <source>
        <dbReference type="ARBA" id="ARBA00022692"/>
    </source>
</evidence>
<feature type="domain" description="Glycosyltransferase 2-like" evidence="8">
    <location>
        <begin position="49"/>
        <end position="153"/>
    </location>
</feature>
<dbReference type="InterPro" id="IPR029044">
    <property type="entry name" value="Nucleotide-diphossugar_trans"/>
</dbReference>
<dbReference type="InterPro" id="IPR050321">
    <property type="entry name" value="Glycosyltr_2/OpgH_subfam"/>
</dbReference>
<feature type="transmembrane region" description="Helical" evidence="7">
    <location>
        <begin position="376"/>
        <end position="399"/>
    </location>
</feature>
<reference evidence="9" key="1">
    <citation type="journal article" date="2020" name="ISME J.">
        <title>Gammaproteobacteria mediating utilization of methyl-, sulfur- and petroleum organic compounds in deep ocean hydrothermal plumes.</title>
        <authorList>
            <person name="Zhou Z."/>
            <person name="Liu Y."/>
            <person name="Pan J."/>
            <person name="Cron B.R."/>
            <person name="Toner B.M."/>
            <person name="Anantharaman K."/>
            <person name="Breier J.A."/>
            <person name="Dick G.J."/>
            <person name="Li M."/>
        </authorList>
    </citation>
    <scope>NUCLEOTIDE SEQUENCE</scope>
    <source>
        <strain evidence="9">SZUA-1435</strain>
    </source>
</reference>
<evidence type="ECO:0000313" key="9">
    <source>
        <dbReference type="EMBL" id="HIP57121.1"/>
    </source>
</evidence>
<evidence type="ECO:0000256" key="1">
    <source>
        <dbReference type="ARBA" id="ARBA00004141"/>
    </source>
</evidence>
<feature type="transmembrane region" description="Helical" evidence="7">
    <location>
        <begin position="333"/>
        <end position="356"/>
    </location>
</feature>
<dbReference type="Pfam" id="PF00535">
    <property type="entry name" value="Glycos_transf_2"/>
    <property type="match status" value="1"/>
</dbReference>
<evidence type="ECO:0000259" key="8">
    <source>
        <dbReference type="Pfam" id="PF00535"/>
    </source>
</evidence>
<evidence type="ECO:0000256" key="7">
    <source>
        <dbReference type="SAM" id="Phobius"/>
    </source>
</evidence>
<gene>
    <name evidence="9" type="ORF">EYH02_03515</name>
</gene>
<evidence type="ECO:0000256" key="5">
    <source>
        <dbReference type="ARBA" id="ARBA00022989"/>
    </source>
</evidence>
<evidence type="ECO:0000256" key="6">
    <source>
        <dbReference type="ARBA" id="ARBA00023136"/>
    </source>
</evidence>
<feature type="transmembrane region" description="Helical" evidence="7">
    <location>
        <begin position="411"/>
        <end position="429"/>
    </location>
</feature>
<dbReference type="EMBL" id="DQTV01000064">
    <property type="protein sequence ID" value="HIP57121.1"/>
    <property type="molecule type" value="Genomic_DNA"/>
</dbReference>
<evidence type="ECO:0000256" key="3">
    <source>
        <dbReference type="ARBA" id="ARBA00022679"/>
    </source>
</evidence>
<feature type="transmembrane region" description="Helical" evidence="7">
    <location>
        <begin position="296"/>
        <end position="321"/>
    </location>
</feature>
<dbReference type="GO" id="GO:0016757">
    <property type="term" value="F:glycosyltransferase activity"/>
    <property type="evidence" value="ECO:0007669"/>
    <property type="project" value="UniProtKB-KW"/>
</dbReference>
<evidence type="ECO:0000313" key="10">
    <source>
        <dbReference type="Proteomes" id="UP000605805"/>
    </source>
</evidence>
<keyword evidence="2" id="KW-0328">Glycosyltransferase</keyword>
<dbReference type="AlphaFoldDB" id="A0A832Z0F4"/>
<feature type="transmembrane region" description="Helical" evidence="7">
    <location>
        <begin position="435"/>
        <end position="452"/>
    </location>
</feature>
<name>A0A832Z0F4_9CREN</name>
<keyword evidence="5 7" id="KW-1133">Transmembrane helix</keyword>
<keyword evidence="4 7" id="KW-0812">Transmembrane</keyword>
<keyword evidence="3 9" id="KW-0808">Transferase</keyword>
<keyword evidence="6 7" id="KW-0472">Membrane</keyword>